<feature type="coiled-coil region" evidence="1">
    <location>
        <begin position="12"/>
        <end position="59"/>
    </location>
</feature>
<feature type="region of interest" description="Disordered" evidence="2">
    <location>
        <begin position="261"/>
        <end position="636"/>
    </location>
</feature>
<feature type="compositionally biased region" description="Low complexity" evidence="2">
    <location>
        <begin position="445"/>
        <end position="456"/>
    </location>
</feature>
<feature type="compositionally biased region" description="Low complexity" evidence="2">
    <location>
        <begin position="879"/>
        <end position="906"/>
    </location>
</feature>
<feature type="coiled-coil region" evidence="1">
    <location>
        <begin position="88"/>
        <end position="118"/>
    </location>
</feature>
<feature type="compositionally biased region" description="Polar residues" evidence="2">
    <location>
        <begin position="319"/>
        <end position="332"/>
    </location>
</feature>
<keyword evidence="3" id="KW-1185">Reference proteome</keyword>
<dbReference type="WBParaSite" id="Csp11.Scaffold629.g13877.t1">
    <property type="protein sequence ID" value="Csp11.Scaffold629.g13877.t1"/>
    <property type="gene ID" value="Csp11.Scaffold629.g13877"/>
</dbReference>
<feature type="compositionally biased region" description="Acidic residues" evidence="2">
    <location>
        <begin position="620"/>
        <end position="636"/>
    </location>
</feature>
<keyword evidence="1" id="KW-0175">Coiled coil</keyword>
<evidence type="ECO:0000256" key="1">
    <source>
        <dbReference type="SAM" id="Coils"/>
    </source>
</evidence>
<feature type="compositionally biased region" description="Basic and acidic residues" evidence="2">
    <location>
        <begin position="569"/>
        <end position="586"/>
    </location>
</feature>
<feature type="compositionally biased region" description="Low complexity" evidence="2">
    <location>
        <begin position="1016"/>
        <end position="1041"/>
    </location>
</feature>
<feature type="compositionally biased region" description="Pro residues" evidence="2">
    <location>
        <begin position="951"/>
        <end position="969"/>
    </location>
</feature>
<protein>
    <submittedName>
        <fullName evidence="4">Shugoshin_C domain-containing protein</fullName>
    </submittedName>
</protein>
<proteinExistence type="predicted"/>
<feature type="compositionally biased region" description="Low complexity" evidence="2">
    <location>
        <begin position="934"/>
        <end position="944"/>
    </location>
</feature>
<evidence type="ECO:0000256" key="2">
    <source>
        <dbReference type="SAM" id="MobiDB-lite"/>
    </source>
</evidence>
<feature type="compositionally biased region" description="Pro residues" evidence="2">
    <location>
        <begin position="1001"/>
        <end position="1015"/>
    </location>
</feature>
<reference evidence="4" key="1">
    <citation type="submission" date="2016-11" db="UniProtKB">
        <authorList>
            <consortium name="WormBaseParasite"/>
        </authorList>
    </citation>
    <scope>IDENTIFICATION</scope>
</reference>
<feature type="compositionally biased region" description="Acidic residues" evidence="2">
    <location>
        <begin position="990"/>
        <end position="1000"/>
    </location>
</feature>
<feature type="compositionally biased region" description="Basic and acidic residues" evidence="2">
    <location>
        <begin position="503"/>
        <end position="518"/>
    </location>
</feature>
<evidence type="ECO:0000313" key="3">
    <source>
        <dbReference type="Proteomes" id="UP000095282"/>
    </source>
</evidence>
<feature type="compositionally biased region" description="Pro residues" evidence="2">
    <location>
        <begin position="920"/>
        <end position="930"/>
    </location>
</feature>
<dbReference type="eggNOG" id="ENOG502QRPA">
    <property type="taxonomic scope" value="Eukaryota"/>
</dbReference>
<feature type="compositionally biased region" description="Low complexity" evidence="2">
    <location>
        <begin position="337"/>
        <end position="353"/>
    </location>
</feature>
<dbReference type="Proteomes" id="UP000095282">
    <property type="component" value="Unplaced"/>
</dbReference>
<feature type="compositionally biased region" description="Low complexity" evidence="2">
    <location>
        <begin position="1065"/>
        <end position="1082"/>
    </location>
</feature>
<feature type="compositionally biased region" description="Low complexity" evidence="2">
    <location>
        <begin position="818"/>
        <end position="829"/>
    </location>
</feature>
<dbReference type="STRING" id="1561998.A0A1I7U1E3"/>
<sequence length="1711" mass="187624">MDCDAVPAKCTLESCRNERENLKLILKQTKRQTNDLQNYSKLQVDNSTLKMKLVHLEQELTKTVARATEATNSKEIAEAELKQNLSSADFYQKKCLVLQEQADEAEKHKASANQWREKYDSICSLTEKLEANNIDIKSKYEATVKTLELVGKKTLSLQNQVANMKTEKAANAQKTKKLDKYLGSAIQVIDALSGKANLNRVPKQIKDLVELFRRDDVRLFFNSTPWRAGGEEEEDHLSDDEEEDPDVAHLEQILTQQVVETPKTREEPDVPSMQELKKRKEAPKILETTTVSRYPRGIRKPKGPDTGALLNPRKVHSRQFPTTDFNSISNASEARKTALLSTSSGPATSSGATIHGRKGKTVREQQQEMMKESVKEKAARMRAEEQQKKLGTPKATIRTRHQSFMMSEKDSDESDVEVPIKRGRGRPRSKSTSSHSEDFPPPQETVPEVPEVPTTPRRSSRLSEKNPDAPGMSTMSTRGRPRTREASMNSRGRSVSVSSSASAREERHRARSIARGDPEPYSARQLSEDDEEEEEAPPPKAVPIRRRATEERKRAAPAPISGGPPLRTRGMERMRAPVMMKKESERAPGGSDTLKKAPEAPVTSGPLEIDFEAPPPLENPLDETLDLDESSSDESIESEFIFQKDIIGIQNRSTAPPVLVQLDSSSGDSLIEIVEETSTSAASKKVVEVAPVVVLEDSIEEEAIAPAVPEVTLEDTPEAPGSAPEAAPEAASKEVAPPLAPEESPETAEETAPEAPEEAIAPKASPSAPEAPEAASKDAPEETPAVPSKLTPESASRVPDSTLGASEAAPEDIPPVAPKVAPKSAPRAPDASPVALPSMAPKMAPRAAPKAPESIPRAPRPTPLALPSMAPKVASKLTPEAPRSAPRPSEPAPAARLPMAPRVAPRTAPEAPKSAMGTPKPAPDAIPPVAPNSAPKTAPEAPKAAPRDPEPAPSALPPVTPPKLAPNPSLPSTSKSPKQILVSQYGLDVSDSEEEEEEEPIPQPPPKIILPPEPIQQPSVSSEESLTISESSSSEELTISEAPPDASEAPLEPVVPAKQPPPLVSRATSSSTSMSSDAPSRPEFWNAHDDLLDKILADSPPKKTQKPLQKPPMPPRSRPPAPPKSPKDDLVSDILKAAKVPPIPKKKDDFLDDILSGARQPAPKPAPKAPPKVAQKRTAPAATSSEDNPPKRQKPQKEPPAVKRTRSKKEVKPLDLSKPVEAAPEAPATSSEATPSSSTPSSSSTVPPKKAGPSKTILIEAPTRVPGRRMKVVEQKPMGLKEATTKNQEKGTRKVNKFKTHLRQALDLKVAVSELHRPMQEKGVVLGDSIPLSPSDAVDVMMEYLRESAASDMWAVLNRQRIDGNLTPLMNTEEENFLQVSVSLNENHAKLLDVFINRILHEMCLRDSIDSKQCGRLIRLFCHAIRFSEFIPEDPDNVPDDVETLLLSRKSTWMRTLFQILFYKHPTQLVKSLAYCLISDVADHCRFLVEELEKDPKQSEWHYPLRILIQKESDQAAVINWLLNSKFQSAYINSMTPQEIRHVCHVAHRDFVENQKPLKTSVFLAKCACPDVLDVVFELLKKNMVIIEQQFLDPKEKDTELKHKTLYTLPGVPTKMTSEEAIAFKKEAEWQKTVLLVMIDNHTSTHFNTIMKALTEISVQVVAFREIVESSDVELFVDASGVEPLREAVQHLLDLITEFTMFPLKPSTLPQ</sequence>
<feature type="region of interest" description="Disordered" evidence="2">
    <location>
        <begin position="700"/>
        <end position="1259"/>
    </location>
</feature>
<name>A0A1I7U1E3_9PELO</name>
<feature type="compositionally biased region" description="Low complexity" evidence="2">
    <location>
        <begin position="718"/>
        <end position="737"/>
    </location>
</feature>
<feature type="compositionally biased region" description="Low complexity" evidence="2">
    <location>
        <begin position="490"/>
        <end position="502"/>
    </location>
</feature>
<feature type="compositionally biased region" description="Acidic residues" evidence="2">
    <location>
        <begin position="743"/>
        <end position="757"/>
    </location>
</feature>
<feature type="compositionally biased region" description="Low complexity" evidence="2">
    <location>
        <begin position="1217"/>
        <end position="1251"/>
    </location>
</feature>
<feature type="compositionally biased region" description="Basic and acidic residues" evidence="2">
    <location>
        <begin position="1086"/>
        <end position="1096"/>
    </location>
</feature>
<feature type="compositionally biased region" description="Basic and acidic residues" evidence="2">
    <location>
        <begin position="275"/>
        <end position="284"/>
    </location>
</feature>
<feature type="compositionally biased region" description="Low complexity" evidence="2">
    <location>
        <begin position="837"/>
        <end position="852"/>
    </location>
</feature>
<evidence type="ECO:0000313" key="4">
    <source>
        <dbReference type="WBParaSite" id="Csp11.Scaffold629.g13877.t1"/>
    </source>
</evidence>
<feature type="compositionally biased region" description="Low complexity" evidence="2">
    <location>
        <begin position="758"/>
        <end position="774"/>
    </location>
</feature>
<organism evidence="3 4">
    <name type="scientific">Caenorhabditis tropicalis</name>
    <dbReference type="NCBI Taxonomy" id="1561998"/>
    <lineage>
        <taxon>Eukaryota</taxon>
        <taxon>Metazoa</taxon>
        <taxon>Ecdysozoa</taxon>
        <taxon>Nematoda</taxon>
        <taxon>Chromadorea</taxon>
        <taxon>Rhabditida</taxon>
        <taxon>Rhabditina</taxon>
        <taxon>Rhabditomorpha</taxon>
        <taxon>Rhabditoidea</taxon>
        <taxon>Rhabditidae</taxon>
        <taxon>Peloderinae</taxon>
        <taxon>Caenorhabditis</taxon>
    </lineage>
</organism>
<feature type="compositionally biased region" description="Pro residues" evidence="2">
    <location>
        <begin position="1109"/>
        <end position="1124"/>
    </location>
</feature>
<accession>A0A1I7U1E3</accession>
<feature type="compositionally biased region" description="Basic and acidic residues" evidence="2">
    <location>
        <begin position="361"/>
        <end position="388"/>
    </location>
</feature>